<evidence type="ECO:0000313" key="29">
    <source>
        <dbReference type="Proteomes" id="UP001306508"/>
    </source>
</evidence>
<evidence type="ECO:0000256" key="15">
    <source>
        <dbReference type="ARBA" id="ARBA00022857"/>
    </source>
</evidence>
<keyword evidence="14 24" id="KW-0862">Zinc</keyword>
<evidence type="ECO:0000256" key="1">
    <source>
        <dbReference type="ARBA" id="ARBA00001917"/>
    </source>
</evidence>
<sequence length="707" mass="81798">MKRDPDTVEPSTVEKRQCLPKGVAHLKPQYIIKDPFSGNRDNSNNNVMVAGDGDEDEEDASSERFDNLNDSSNGAKKSRRGNKKQRGQNKNRDNRQMKETNKNKYVICPKLLHGEDLSNCPFGDSCRFNHDIKLYLDNKSPEIDCAQIFDKVFLTFTKDSPNGEIKLGCPVFNSLGFCPMGFKCRFLSHHLNKEDLALVKNETFSLGDVMKYIPIYEVNREFNHITYDQKQDLIKRRFPFSKSDHILEIIDAVQQENRDTMNINEKNKRDTTEKSPQMIQREAELQELRDKQKELYLKYRDTKYFASEKRKLDYKGKKILSPLTTVGNLPFRRLMKKFGCDVTYSEMALGVPLIQGTNSEWALPKCHISEKGGFGVQIACSKVWQASKAAEVLSKYCHDTENGSFTLSEINLNAGCPIDLLYRQGSGSALLDNPARLIRCLNGMNYASGDIPITVKIRTGTKDDNPMADLLVKRLVHETDVSGIILHGRSRQQRYTKLADWEYIRKVAVQLREEETKYNEETQGSLDKHERNNGTRIQFVGNGDVNNWEDWYEYTEKIPEMDSIMVARGALIKPWIWEEIDSRQYLDKSSSERMEVLSDYARYAMEHWGTDEYGISQCRRYFCEFMSFFHRYIPMGICERYPVKLNERPPYWQGRDELETKLGSFNVQDWIKLSEYFLGPVEPDFNFTPKHKSNSYSSPAITTTMAE</sequence>
<keyword evidence="18" id="KW-0539">Nucleus</keyword>
<evidence type="ECO:0000256" key="2">
    <source>
        <dbReference type="ARBA" id="ARBA00004123"/>
    </source>
</evidence>
<dbReference type="Gene3D" id="3.20.20.70">
    <property type="entry name" value="Aldolase class I"/>
    <property type="match status" value="1"/>
</dbReference>
<comment type="subcellular location">
    <subcellularLocation>
        <location evidence="3">Cytoplasm</location>
    </subcellularLocation>
    <subcellularLocation>
        <location evidence="2">Nucleus</location>
    </subcellularLocation>
</comment>
<accession>A0AAN7WRB5</accession>
<evidence type="ECO:0000256" key="20">
    <source>
        <dbReference type="ARBA" id="ARBA00048266"/>
    </source>
</evidence>
<dbReference type="GO" id="GO:0005634">
    <property type="term" value="C:nucleus"/>
    <property type="evidence" value="ECO:0007669"/>
    <property type="project" value="UniProtKB-SubCell"/>
</dbReference>
<keyword evidence="8 25" id="KW-0288">FMN</keyword>
<feature type="compositionally biased region" description="Basic residues" evidence="26">
    <location>
        <begin position="76"/>
        <end position="89"/>
    </location>
</feature>
<keyword evidence="15 25" id="KW-0521">NADP</keyword>
<evidence type="ECO:0000256" key="6">
    <source>
        <dbReference type="ARBA" id="ARBA00022490"/>
    </source>
</evidence>
<comment type="function">
    <text evidence="19">Catalyzes the synthesis of dihydrouridine, a modified base found in the D-loop of most tRNAs. Specifically modifies U47 in cytoplasmic tRNAs. Catalyzes the synthesis of dihydrouridine in some mRNAs, thereby affecting their translation.</text>
</comment>
<evidence type="ECO:0000256" key="8">
    <source>
        <dbReference type="ARBA" id="ARBA00022643"/>
    </source>
</evidence>
<keyword evidence="10 25" id="KW-0819">tRNA processing</keyword>
<protein>
    <recommendedName>
        <fullName evidence="5 25">tRNA-dihydrouridine(47) synthase [NAD(P)(+)]</fullName>
        <ecNumber evidence="4 25">1.3.1.89</ecNumber>
    </recommendedName>
    <alternativeName>
        <fullName evidence="25">tRNA-dihydrouridine synthase 3</fullName>
    </alternativeName>
</protein>
<dbReference type="InterPro" id="IPR013785">
    <property type="entry name" value="Aldolase_TIM"/>
</dbReference>
<evidence type="ECO:0000256" key="11">
    <source>
        <dbReference type="ARBA" id="ARBA00022723"/>
    </source>
</evidence>
<comment type="similarity">
    <text evidence="25">Belongs to the dus family. Dus3 subfamily.</text>
</comment>
<dbReference type="FunFam" id="3.20.20.70:FF:000145">
    <property type="entry name" value="tRNA-dihydrouridine(47) synthase [NAD(P)(+)]"/>
    <property type="match status" value="1"/>
</dbReference>
<keyword evidence="13 24" id="KW-0863">Zinc-finger</keyword>
<evidence type="ECO:0000256" key="22">
    <source>
        <dbReference type="ARBA" id="ARBA00049447"/>
    </source>
</evidence>
<keyword evidence="17 25" id="KW-0520">NAD</keyword>
<comment type="catalytic activity">
    <reaction evidence="21">
        <text>a 5,6-dihydrouridine in mRNA + NAD(+) = a uridine in mRNA + NADH + H(+)</text>
        <dbReference type="Rhea" id="RHEA:69851"/>
        <dbReference type="Rhea" id="RHEA-COMP:14658"/>
        <dbReference type="Rhea" id="RHEA-COMP:17789"/>
        <dbReference type="ChEBI" id="CHEBI:15378"/>
        <dbReference type="ChEBI" id="CHEBI:57540"/>
        <dbReference type="ChEBI" id="CHEBI:57945"/>
        <dbReference type="ChEBI" id="CHEBI:65315"/>
        <dbReference type="ChEBI" id="CHEBI:74443"/>
    </reaction>
    <physiologicalReaction direction="right-to-left" evidence="21">
        <dbReference type="Rhea" id="RHEA:69853"/>
    </physiologicalReaction>
</comment>
<dbReference type="GO" id="GO:0005737">
    <property type="term" value="C:cytoplasm"/>
    <property type="evidence" value="ECO:0007669"/>
    <property type="project" value="UniProtKB-SubCell"/>
</dbReference>
<evidence type="ECO:0000256" key="16">
    <source>
        <dbReference type="ARBA" id="ARBA00023002"/>
    </source>
</evidence>
<feature type="region of interest" description="Disordered" evidence="26">
    <location>
        <begin position="1"/>
        <end position="99"/>
    </location>
</feature>
<evidence type="ECO:0000256" key="18">
    <source>
        <dbReference type="ARBA" id="ARBA00023242"/>
    </source>
</evidence>
<proteinExistence type="inferred from homology"/>
<evidence type="ECO:0000256" key="23">
    <source>
        <dbReference type="ARBA" id="ARBA00049513"/>
    </source>
</evidence>
<evidence type="ECO:0000256" key="3">
    <source>
        <dbReference type="ARBA" id="ARBA00004496"/>
    </source>
</evidence>
<keyword evidence="29" id="KW-1185">Reference proteome</keyword>
<dbReference type="InterPro" id="IPR035587">
    <property type="entry name" value="DUS-like_FMN-bd"/>
</dbReference>
<dbReference type="PANTHER" id="PTHR45846:SF1">
    <property type="entry name" value="TRNA-DIHYDROURIDINE(47) SYNTHASE [NAD(P)(+)]-LIKE"/>
    <property type="match status" value="1"/>
</dbReference>
<keyword evidence="11 24" id="KW-0479">Metal-binding</keyword>
<feature type="compositionally biased region" description="Basic and acidic residues" evidence="26">
    <location>
        <begin position="1"/>
        <end position="17"/>
    </location>
</feature>
<evidence type="ECO:0000256" key="14">
    <source>
        <dbReference type="ARBA" id="ARBA00022833"/>
    </source>
</evidence>
<evidence type="ECO:0000256" key="7">
    <source>
        <dbReference type="ARBA" id="ARBA00022630"/>
    </source>
</evidence>
<evidence type="ECO:0000256" key="21">
    <source>
        <dbReference type="ARBA" id="ARBA00048342"/>
    </source>
</evidence>
<dbReference type="CDD" id="cd02801">
    <property type="entry name" value="DUS_like_FMN"/>
    <property type="match status" value="1"/>
</dbReference>
<dbReference type="GO" id="GO:0006397">
    <property type="term" value="P:mRNA processing"/>
    <property type="evidence" value="ECO:0007669"/>
    <property type="project" value="UniProtKB-KW"/>
</dbReference>
<dbReference type="GO" id="GO:0102265">
    <property type="term" value="F:tRNA-dihydrouridine47 synthase activity"/>
    <property type="evidence" value="ECO:0007669"/>
    <property type="project" value="UniProtKB-EC"/>
</dbReference>
<dbReference type="InterPro" id="IPR018517">
    <property type="entry name" value="tRNA_hU_synthase_CS"/>
</dbReference>
<dbReference type="PROSITE" id="PS50103">
    <property type="entry name" value="ZF_C3H1"/>
    <property type="match status" value="1"/>
</dbReference>
<comment type="catalytic activity">
    <reaction evidence="23">
        <text>5,6-dihydrouridine(47) in tRNA + NADP(+) = uridine(47) in tRNA + NADPH + H(+)</text>
        <dbReference type="Rhea" id="RHEA:53360"/>
        <dbReference type="Rhea" id="RHEA-COMP:13539"/>
        <dbReference type="Rhea" id="RHEA-COMP:13540"/>
        <dbReference type="ChEBI" id="CHEBI:15378"/>
        <dbReference type="ChEBI" id="CHEBI:57783"/>
        <dbReference type="ChEBI" id="CHEBI:58349"/>
        <dbReference type="ChEBI" id="CHEBI:65315"/>
        <dbReference type="ChEBI" id="CHEBI:74443"/>
        <dbReference type="EC" id="1.3.1.89"/>
    </reaction>
    <physiologicalReaction direction="right-to-left" evidence="23">
        <dbReference type="Rhea" id="RHEA:53362"/>
    </physiologicalReaction>
</comment>
<keyword evidence="7 25" id="KW-0285">Flavoprotein</keyword>
<comment type="cofactor">
    <cofactor evidence="1 25">
        <name>FMN</name>
        <dbReference type="ChEBI" id="CHEBI:58210"/>
    </cofactor>
</comment>
<dbReference type="Pfam" id="PF25585">
    <property type="entry name" value="zf-CCCH_DUS3L"/>
    <property type="match status" value="2"/>
</dbReference>
<keyword evidence="9" id="KW-0507">mRNA processing</keyword>
<dbReference type="Pfam" id="PF01207">
    <property type="entry name" value="Dus"/>
    <property type="match status" value="2"/>
</dbReference>
<feature type="domain" description="C3H1-type" evidence="27">
    <location>
        <begin position="102"/>
        <end position="133"/>
    </location>
</feature>
<evidence type="ECO:0000256" key="4">
    <source>
        <dbReference type="ARBA" id="ARBA00012376"/>
    </source>
</evidence>
<feature type="zinc finger region" description="C3H1-type" evidence="24">
    <location>
        <begin position="102"/>
        <end position="133"/>
    </location>
</feature>
<organism evidence="28 29">
    <name type="scientific">Arxiozyma heterogenica</name>
    <dbReference type="NCBI Taxonomy" id="278026"/>
    <lineage>
        <taxon>Eukaryota</taxon>
        <taxon>Fungi</taxon>
        <taxon>Dikarya</taxon>
        <taxon>Ascomycota</taxon>
        <taxon>Saccharomycotina</taxon>
        <taxon>Saccharomycetes</taxon>
        <taxon>Saccharomycetales</taxon>
        <taxon>Saccharomycetaceae</taxon>
        <taxon>Arxiozyma</taxon>
    </lineage>
</organism>
<evidence type="ECO:0000256" key="25">
    <source>
        <dbReference type="RuleBase" id="RU291113"/>
    </source>
</evidence>
<evidence type="ECO:0000256" key="17">
    <source>
        <dbReference type="ARBA" id="ARBA00023027"/>
    </source>
</evidence>
<evidence type="ECO:0000313" key="28">
    <source>
        <dbReference type="EMBL" id="KAK5780367.1"/>
    </source>
</evidence>
<gene>
    <name evidence="28" type="ORF">RI543_002123</name>
</gene>
<dbReference type="EC" id="1.3.1.89" evidence="4 25"/>
<evidence type="ECO:0000256" key="19">
    <source>
        <dbReference type="ARBA" id="ARBA00045934"/>
    </source>
</evidence>
<dbReference type="InterPro" id="IPR000571">
    <property type="entry name" value="Znf_CCCH"/>
</dbReference>
<evidence type="ECO:0000259" key="27">
    <source>
        <dbReference type="PROSITE" id="PS50103"/>
    </source>
</evidence>
<dbReference type="Proteomes" id="UP001306508">
    <property type="component" value="Unassembled WGS sequence"/>
</dbReference>
<keyword evidence="12" id="KW-0677">Repeat</keyword>
<evidence type="ECO:0000256" key="12">
    <source>
        <dbReference type="ARBA" id="ARBA00022737"/>
    </source>
</evidence>
<evidence type="ECO:0000256" key="10">
    <source>
        <dbReference type="ARBA" id="ARBA00022694"/>
    </source>
</evidence>
<comment type="caution">
    <text evidence="28">The sequence shown here is derived from an EMBL/GenBank/DDBJ whole genome shotgun (WGS) entry which is preliminary data.</text>
</comment>
<dbReference type="EMBL" id="JAWIZZ010000041">
    <property type="protein sequence ID" value="KAK5780367.1"/>
    <property type="molecule type" value="Genomic_DNA"/>
</dbReference>
<dbReference type="GO" id="GO:0003723">
    <property type="term" value="F:RNA binding"/>
    <property type="evidence" value="ECO:0007669"/>
    <property type="project" value="TreeGrafter"/>
</dbReference>
<comment type="catalytic activity">
    <reaction evidence="20">
        <text>5,6-dihydrouridine(47) in tRNA + NAD(+) = uridine(47) in tRNA + NADH + H(+)</text>
        <dbReference type="Rhea" id="RHEA:53364"/>
        <dbReference type="Rhea" id="RHEA-COMP:13539"/>
        <dbReference type="Rhea" id="RHEA-COMP:13540"/>
        <dbReference type="ChEBI" id="CHEBI:15378"/>
        <dbReference type="ChEBI" id="CHEBI:57540"/>
        <dbReference type="ChEBI" id="CHEBI:57945"/>
        <dbReference type="ChEBI" id="CHEBI:65315"/>
        <dbReference type="ChEBI" id="CHEBI:74443"/>
        <dbReference type="EC" id="1.3.1.89"/>
    </reaction>
    <physiologicalReaction direction="right-to-left" evidence="20">
        <dbReference type="Rhea" id="RHEA:53366"/>
    </physiologicalReaction>
</comment>
<dbReference type="Gene3D" id="4.10.1000.10">
    <property type="entry name" value="Zinc finger, CCCH-type"/>
    <property type="match status" value="1"/>
</dbReference>
<dbReference type="SUPFAM" id="SSF51395">
    <property type="entry name" value="FMN-linked oxidoreductases"/>
    <property type="match status" value="1"/>
</dbReference>
<comment type="catalytic activity">
    <reaction evidence="22">
        <text>a 5,6-dihydrouridine in mRNA + NADP(+) = a uridine in mRNA + NADPH + H(+)</text>
        <dbReference type="Rhea" id="RHEA:69855"/>
        <dbReference type="Rhea" id="RHEA-COMP:14658"/>
        <dbReference type="Rhea" id="RHEA-COMP:17789"/>
        <dbReference type="ChEBI" id="CHEBI:15378"/>
        <dbReference type="ChEBI" id="CHEBI:57783"/>
        <dbReference type="ChEBI" id="CHEBI:58349"/>
        <dbReference type="ChEBI" id="CHEBI:65315"/>
        <dbReference type="ChEBI" id="CHEBI:74443"/>
    </reaction>
    <physiologicalReaction direction="right-to-left" evidence="22">
        <dbReference type="Rhea" id="RHEA:69857"/>
    </physiologicalReaction>
</comment>
<dbReference type="PANTHER" id="PTHR45846">
    <property type="entry name" value="TRNA-DIHYDROURIDINE(47) SYNTHASE [NAD(P)(+)]-LIKE"/>
    <property type="match status" value="1"/>
</dbReference>
<keyword evidence="16 25" id="KW-0560">Oxidoreductase</keyword>
<evidence type="ECO:0000256" key="13">
    <source>
        <dbReference type="ARBA" id="ARBA00022771"/>
    </source>
</evidence>
<evidence type="ECO:0000256" key="24">
    <source>
        <dbReference type="PROSITE-ProRule" id="PRU00723"/>
    </source>
</evidence>
<name>A0AAN7WRB5_9SACH</name>
<dbReference type="AlphaFoldDB" id="A0AAN7WRB5"/>
<evidence type="ECO:0000256" key="9">
    <source>
        <dbReference type="ARBA" id="ARBA00022664"/>
    </source>
</evidence>
<evidence type="ECO:0000256" key="26">
    <source>
        <dbReference type="SAM" id="MobiDB-lite"/>
    </source>
</evidence>
<keyword evidence="6" id="KW-0963">Cytoplasm</keyword>
<feature type="compositionally biased region" description="Basic and acidic residues" evidence="26">
    <location>
        <begin position="90"/>
        <end position="99"/>
    </location>
</feature>
<dbReference type="PROSITE" id="PS01136">
    <property type="entry name" value="UPF0034"/>
    <property type="match status" value="1"/>
</dbReference>
<reference evidence="29" key="1">
    <citation type="submission" date="2023-07" db="EMBL/GenBank/DDBJ databases">
        <title>A draft genome of Kazachstania heterogenica Y-27499.</title>
        <authorList>
            <person name="Donic C."/>
            <person name="Kralova J.S."/>
            <person name="Fidel L."/>
            <person name="Ben-Dor S."/>
            <person name="Jung S."/>
        </authorList>
    </citation>
    <scope>NUCLEOTIDE SEQUENCE [LARGE SCALE GENOMIC DNA]</scope>
    <source>
        <strain evidence="29">Y27499</strain>
    </source>
</reference>
<evidence type="ECO:0000256" key="5">
    <source>
        <dbReference type="ARBA" id="ARBA00022143"/>
    </source>
</evidence>
<dbReference type="GO" id="GO:0050660">
    <property type="term" value="F:flavin adenine dinucleotide binding"/>
    <property type="evidence" value="ECO:0007669"/>
    <property type="project" value="UniProtKB-UniRule"/>
</dbReference>
<dbReference type="GO" id="GO:0008270">
    <property type="term" value="F:zinc ion binding"/>
    <property type="evidence" value="ECO:0007669"/>
    <property type="project" value="UniProtKB-KW"/>
</dbReference>